<comment type="subcellular location">
    <subcellularLocation>
        <location evidence="2">Endomembrane system</location>
        <topology evidence="2">Multi-pass membrane protein</topology>
    </subcellularLocation>
</comment>
<comment type="catalytic activity">
    <reaction evidence="16">
        <text>12-(9Z-hexadecenoyloxy)-octadecanoate + H2O = 12-hydroxyoctadecanoate + (9Z)-hexadecenoate + H(+)</text>
        <dbReference type="Rhea" id="RHEA:52072"/>
        <dbReference type="ChEBI" id="CHEBI:15377"/>
        <dbReference type="ChEBI" id="CHEBI:15378"/>
        <dbReference type="ChEBI" id="CHEBI:32372"/>
        <dbReference type="ChEBI" id="CHEBI:84201"/>
        <dbReference type="ChEBI" id="CHEBI:136312"/>
    </reaction>
    <physiologicalReaction direction="left-to-right" evidence="16">
        <dbReference type="Rhea" id="RHEA:52073"/>
    </physiologicalReaction>
</comment>
<comment type="similarity">
    <text evidence="3">Belongs to the AIG1 family.</text>
</comment>
<comment type="catalytic activity">
    <reaction evidence="1">
        <text>9-(9Z-hexadecenoyloxy)-octadecanoate + H2O = (9Z)-hexadecenoate + 9-hydroxy-octadecanoate + H(+)</text>
        <dbReference type="Rhea" id="RHEA:52068"/>
        <dbReference type="ChEBI" id="CHEBI:15377"/>
        <dbReference type="ChEBI" id="CHEBI:15378"/>
        <dbReference type="ChEBI" id="CHEBI:32372"/>
        <dbReference type="ChEBI" id="CHEBI:136286"/>
        <dbReference type="ChEBI" id="CHEBI:136309"/>
    </reaction>
    <physiologicalReaction direction="left-to-right" evidence="1">
        <dbReference type="Rhea" id="RHEA:52069"/>
    </physiologicalReaction>
</comment>
<dbReference type="PANTHER" id="PTHR10989">
    <property type="entry name" value="ANDROGEN-INDUCED PROTEIN 1-RELATED"/>
    <property type="match status" value="1"/>
</dbReference>
<comment type="caution">
    <text evidence="18">The sequence shown here is derived from an EMBL/GenBank/DDBJ whole genome shotgun (WGS) entry which is preliminary data.</text>
</comment>
<dbReference type="PANTHER" id="PTHR10989:SF16">
    <property type="entry name" value="AT02829P-RELATED"/>
    <property type="match status" value="1"/>
</dbReference>
<comment type="catalytic activity">
    <reaction evidence="12">
        <text>9-(9Z-octadecenoyloxy)-octadecanoate + H2O = 9-hydroxy-octadecanoate + (9Z)-octadecenoate + H(+)</text>
        <dbReference type="Rhea" id="RHEA:52048"/>
        <dbReference type="ChEBI" id="CHEBI:15377"/>
        <dbReference type="ChEBI" id="CHEBI:15378"/>
        <dbReference type="ChEBI" id="CHEBI:30823"/>
        <dbReference type="ChEBI" id="CHEBI:136282"/>
        <dbReference type="ChEBI" id="CHEBI:136286"/>
    </reaction>
    <physiologicalReaction direction="left-to-right" evidence="12">
        <dbReference type="Rhea" id="RHEA:52049"/>
    </physiologicalReaction>
</comment>
<evidence type="ECO:0000256" key="11">
    <source>
        <dbReference type="ARBA" id="ARBA00048701"/>
    </source>
</evidence>
<accession>A0A4C1W698</accession>
<evidence type="ECO:0000256" key="2">
    <source>
        <dbReference type="ARBA" id="ARBA00004127"/>
    </source>
</evidence>
<comment type="catalytic activity">
    <reaction evidence="8">
        <text>13-octadecanoyloxy-octadecanoate + H2O = 13-hydroxy-octadecanoate + octadecanoate + H(+)</text>
        <dbReference type="Rhea" id="RHEA:52084"/>
        <dbReference type="ChEBI" id="CHEBI:15377"/>
        <dbReference type="ChEBI" id="CHEBI:15378"/>
        <dbReference type="ChEBI" id="CHEBI:25629"/>
        <dbReference type="ChEBI" id="CHEBI:136304"/>
        <dbReference type="ChEBI" id="CHEBI:136335"/>
    </reaction>
    <physiologicalReaction direction="left-to-right" evidence="8">
        <dbReference type="Rhea" id="RHEA:52085"/>
    </physiologicalReaction>
</comment>
<proteinExistence type="inferred from homology"/>
<comment type="catalytic activity">
    <reaction evidence="9">
        <text>9-hexadecanoyloxy-octadecanoate + H2O = 9-hydroxy-octadecanoate + hexadecanoate + H(+)</text>
        <dbReference type="Rhea" id="RHEA:52052"/>
        <dbReference type="ChEBI" id="CHEBI:7896"/>
        <dbReference type="ChEBI" id="CHEBI:15377"/>
        <dbReference type="ChEBI" id="CHEBI:15378"/>
        <dbReference type="ChEBI" id="CHEBI:83670"/>
        <dbReference type="ChEBI" id="CHEBI:136286"/>
    </reaction>
    <physiologicalReaction direction="left-to-right" evidence="9">
        <dbReference type="Rhea" id="RHEA:52053"/>
    </physiologicalReaction>
</comment>
<evidence type="ECO:0000256" key="9">
    <source>
        <dbReference type="ARBA" id="ARBA00047863"/>
    </source>
</evidence>
<comment type="catalytic activity">
    <reaction evidence="11">
        <text>12-(9Z-octadecenoyloxy)-octadecanoate + H2O = 12-hydroxyoctadecanoate + (9Z)-octadecenoate + H(+)</text>
        <dbReference type="Rhea" id="RHEA:52060"/>
        <dbReference type="ChEBI" id="CHEBI:15377"/>
        <dbReference type="ChEBI" id="CHEBI:15378"/>
        <dbReference type="ChEBI" id="CHEBI:30823"/>
        <dbReference type="ChEBI" id="CHEBI:84201"/>
        <dbReference type="ChEBI" id="CHEBI:136302"/>
    </reaction>
    <physiologicalReaction direction="left-to-right" evidence="11">
        <dbReference type="Rhea" id="RHEA:52061"/>
    </physiologicalReaction>
</comment>
<dbReference type="Proteomes" id="UP000299102">
    <property type="component" value="Unassembled WGS sequence"/>
</dbReference>
<evidence type="ECO:0000256" key="1">
    <source>
        <dbReference type="ARBA" id="ARBA00000923"/>
    </source>
</evidence>
<evidence type="ECO:0000256" key="10">
    <source>
        <dbReference type="ARBA" id="ARBA00048680"/>
    </source>
</evidence>
<keyword evidence="5 17" id="KW-1133">Transmembrane helix</keyword>
<evidence type="ECO:0000256" key="3">
    <source>
        <dbReference type="ARBA" id="ARBA00009300"/>
    </source>
</evidence>
<evidence type="ECO:0000256" key="16">
    <source>
        <dbReference type="ARBA" id="ARBA00049428"/>
    </source>
</evidence>
<comment type="catalytic activity">
    <reaction evidence="14">
        <text>13-(9Z-octadecenoyloxy)-octadecanoate + H2O = 13-hydroxy-octadecanoate + (9Z)-octadecenoate + H(+)</text>
        <dbReference type="Rhea" id="RHEA:52064"/>
        <dbReference type="ChEBI" id="CHEBI:15377"/>
        <dbReference type="ChEBI" id="CHEBI:15378"/>
        <dbReference type="ChEBI" id="CHEBI:30823"/>
        <dbReference type="ChEBI" id="CHEBI:136303"/>
        <dbReference type="ChEBI" id="CHEBI:136304"/>
    </reaction>
    <physiologicalReaction direction="left-to-right" evidence="14">
        <dbReference type="Rhea" id="RHEA:52065"/>
    </physiologicalReaction>
</comment>
<reference evidence="18 19" key="1">
    <citation type="journal article" date="2019" name="Commun. Biol.">
        <title>The bagworm genome reveals a unique fibroin gene that provides high tensile strength.</title>
        <authorList>
            <person name="Kono N."/>
            <person name="Nakamura H."/>
            <person name="Ohtoshi R."/>
            <person name="Tomita M."/>
            <person name="Numata K."/>
            <person name="Arakawa K."/>
        </authorList>
    </citation>
    <scope>NUCLEOTIDE SEQUENCE [LARGE SCALE GENOMIC DNA]</scope>
</reference>
<feature type="transmembrane region" description="Helical" evidence="17">
    <location>
        <begin position="45"/>
        <end position="67"/>
    </location>
</feature>
<sequence length="231" mass="27103">MEKLLFHLSIVAINCYAIWYDQQYIEVPLARADAFVHLPMKGRSIFFTMWCFLAQTLYFAVSAINDIFGTDEESPKKIPLIRSIRDVIFTTLALPASMYVTTVFWSIYAIDRELILPSEMDKAFPSWLNHLLHTTVLLFTLIEMHISPHTYPSRKMGVFIVTSFSYIYFVWMMYVYYETSTWVYPLFDVLNWPTRIFFCLSTVISSAVMYYLGEKLNAAVWSDETPKEKVF</sequence>
<evidence type="ECO:0000256" key="15">
    <source>
        <dbReference type="ARBA" id="ARBA00049322"/>
    </source>
</evidence>
<feature type="transmembrane region" description="Helical" evidence="17">
    <location>
        <begin position="158"/>
        <end position="177"/>
    </location>
</feature>
<dbReference type="OrthoDB" id="1898221at2759"/>
<dbReference type="GO" id="GO:0012505">
    <property type="term" value="C:endomembrane system"/>
    <property type="evidence" value="ECO:0007669"/>
    <property type="project" value="UniProtKB-SubCell"/>
</dbReference>
<evidence type="ECO:0000256" key="7">
    <source>
        <dbReference type="ARBA" id="ARBA00047368"/>
    </source>
</evidence>
<keyword evidence="4 17" id="KW-0812">Transmembrane</keyword>
<dbReference type="EMBL" id="BGZK01000487">
    <property type="protein sequence ID" value="GBP46591.1"/>
    <property type="molecule type" value="Genomic_DNA"/>
</dbReference>
<evidence type="ECO:0000256" key="4">
    <source>
        <dbReference type="ARBA" id="ARBA00022692"/>
    </source>
</evidence>
<evidence type="ECO:0000256" key="6">
    <source>
        <dbReference type="ARBA" id="ARBA00023136"/>
    </source>
</evidence>
<keyword evidence="6 17" id="KW-0472">Membrane</keyword>
<feature type="transmembrane region" description="Helical" evidence="17">
    <location>
        <begin position="192"/>
        <end position="212"/>
    </location>
</feature>
<dbReference type="InterPro" id="IPR006838">
    <property type="entry name" value="ADTRP_AIG1"/>
</dbReference>
<evidence type="ECO:0000313" key="18">
    <source>
        <dbReference type="EMBL" id="GBP46591.1"/>
    </source>
</evidence>
<evidence type="ECO:0000256" key="14">
    <source>
        <dbReference type="ARBA" id="ARBA00049296"/>
    </source>
</evidence>
<evidence type="ECO:0000256" key="8">
    <source>
        <dbReference type="ARBA" id="ARBA00047427"/>
    </source>
</evidence>
<evidence type="ECO:0000256" key="13">
    <source>
        <dbReference type="ARBA" id="ARBA00049221"/>
    </source>
</evidence>
<evidence type="ECO:0000256" key="5">
    <source>
        <dbReference type="ARBA" id="ARBA00022989"/>
    </source>
</evidence>
<organism evidence="18 19">
    <name type="scientific">Eumeta variegata</name>
    <name type="common">Bagworm moth</name>
    <name type="synonym">Eumeta japonica</name>
    <dbReference type="NCBI Taxonomy" id="151549"/>
    <lineage>
        <taxon>Eukaryota</taxon>
        <taxon>Metazoa</taxon>
        <taxon>Ecdysozoa</taxon>
        <taxon>Arthropoda</taxon>
        <taxon>Hexapoda</taxon>
        <taxon>Insecta</taxon>
        <taxon>Pterygota</taxon>
        <taxon>Neoptera</taxon>
        <taxon>Endopterygota</taxon>
        <taxon>Lepidoptera</taxon>
        <taxon>Glossata</taxon>
        <taxon>Ditrysia</taxon>
        <taxon>Tineoidea</taxon>
        <taxon>Psychidae</taxon>
        <taxon>Oiketicinae</taxon>
        <taxon>Eumeta</taxon>
    </lineage>
</organism>
<feature type="transmembrane region" description="Helical" evidence="17">
    <location>
        <begin position="127"/>
        <end position="146"/>
    </location>
</feature>
<name>A0A4C1W698_EUMVA</name>
<feature type="transmembrane region" description="Helical" evidence="17">
    <location>
        <begin position="87"/>
        <end position="107"/>
    </location>
</feature>
<evidence type="ECO:0000313" key="19">
    <source>
        <dbReference type="Proteomes" id="UP000299102"/>
    </source>
</evidence>
<dbReference type="Pfam" id="PF04750">
    <property type="entry name" value="Far-17a_AIG1"/>
    <property type="match status" value="1"/>
</dbReference>
<keyword evidence="19" id="KW-1185">Reference proteome</keyword>
<evidence type="ECO:0000256" key="17">
    <source>
        <dbReference type="SAM" id="Phobius"/>
    </source>
</evidence>
<dbReference type="AlphaFoldDB" id="A0A4C1W698"/>
<comment type="catalytic activity">
    <reaction evidence="13">
        <text>9-octadecanoyloxy-octadecanoate + H2O = 9-hydroxy-octadecanoate + octadecanoate + H(+)</text>
        <dbReference type="Rhea" id="RHEA:52096"/>
        <dbReference type="ChEBI" id="CHEBI:15377"/>
        <dbReference type="ChEBI" id="CHEBI:15378"/>
        <dbReference type="ChEBI" id="CHEBI:25629"/>
        <dbReference type="ChEBI" id="CHEBI:136286"/>
        <dbReference type="ChEBI" id="CHEBI:136373"/>
    </reaction>
    <physiologicalReaction direction="left-to-right" evidence="13">
        <dbReference type="Rhea" id="RHEA:52097"/>
    </physiologicalReaction>
</comment>
<evidence type="ECO:0000256" key="12">
    <source>
        <dbReference type="ARBA" id="ARBA00048800"/>
    </source>
</evidence>
<comment type="catalytic activity">
    <reaction evidence="15">
        <text>13-(9Z-hexadecenoyloxy)-octadecanoate + H2O = 13-hydroxy-octadecanoate + (9Z)-hexadecenoate + H(+)</text>
        <dbReference type="Rhea" id="RHEA:52076"/>
        <dbReference type="ChEBI" id="CHEBI:15377"/>
        <dbReference type="ChEBI" id="CHEBI:15378"/>
        <dbReference type="ChEBI" id="CHEBI:32372"/>
        <dbReference type="ChEBI" id="CHEBI:136304"/>
        <dbReference type="ChEBI" id="CHEBI:136315"/>
    </reaction>
    <physiologicalReaction direction="left-to-right" evidence="15">
        <dbReference type="Rhea" id="RHEA:52077"/>
    </physiologicalReaction>
</comment>
<protein>
    <submittedName>
        <fullName evidence="18">Androgen-induced gene 1 protein</fullName>
    </submittedName>
</protein>
<comment type="catalytic activity">
    <reaction evidence="7">
        <text>12-hexadecanoyloxy-octadecanoate + H2O = 12-hydroxyoctadecanoate + hexadecanoate + H(+)</text>
        <dbReference type="Rhea" id="RHEA:52056"/>
        <dbReference type="ChEBI" id="CHEBI:7896"/>
        <dbReference type="ChEBI" id="CHEBI:15377"/>
        <dbReference type="ChEBI" id="CHEBI:15378"/>
        <dbReference type="ChEBI" id="CHEBI:83677"/>
        <dbReference type="ChEBI" id="CHEBI:84201"/>
    </reaction>
    <physiologicalReaction direction="left-to-right" evidence="7">
        <dbReference type="Rhea" id="RHEA:52057"/>
    </physiologicalReaction>
</comment>
<dbReference type="GO" id="GO:0016020">
    <property type="term" value="C:membrane"/>
    <property type="evidence" value="ECO:0007669"/>
    <property type="project" value="InterPro"/>
</dbReference>
<gene>
    <name evidence="18" type="primary">Aig1</name>
    <name evidence="18" type="ORF">EVAR_95053_1</name>
</gene>
<comment type="catalytic activity">
    <reaction evidence="10">
        <text>12-octadecanoyloxy-octadecanoate + H2O = 12-hydroxyoctadecanoate + octadecanoate + H(+)</text>
        <dbReference type="Rhea" id="RHEA:52080"/>
        <dbReference type="ChEBI" id="CHEBI:15377"/>
        <dbReference type="ChEBI" id="CHEBI:15378"/>
        <dbReference type="ChEBI" id="CHEBI:25629"/>
        <dbReference type="ChEBI" id="CHEBI:84201"/>
        <dbReference type="ChEBI" id="CHEBI:136330"/>
    </reaction>
    <physiologicalReaction direction="left-to-right" evidence="10">
        <dbReference type="Rhea" id="RHEA:52081"/>
    </physiologicalReaction>
</comment>